<keyword evidence="1" id="KW-0812">Transmembrane</keyword>
<reference evidence="2 3" key="2">
    <citation type="journal article" date="2013" name="Plant Cell Physiol.">
        <title>Rice Annotation Project Database (RAP-DB): an integrative and interactive database for rice genomics.</title>
        <authorList>
            <person name="Sakai H."/>
            <person name="Lee S.S."/>
            <person name="Tanaka T."/>
            <person name="Numa H."/>
            <person name="Kim J."/>
            <person name="Kawahara Y."/>
            <person name="Wakimoto H."/>
            <person name="Yang C.C."/>
            <person name="Iwamoto M."/>
            <person name="Abe T."/>
            <person name="Yamada Y."/>
            <person name="Muto A."/>
            <person name="Inokuchi H."/>
            <person name="Ikemura T."/>
            <person name="Matsumoto T."/>
            <person name="Sasaki T."/>
            <person name="Itoh T."/>
        </authorList>
    </citation>
    <scope>NUCLEOTIDE SEQUENCE [LARGE SCALE GENOMIC DNA]</scope>
    <source>
        <strain evidence="3">cv. Nipponbare</strain>
    </source>
</reference>
<feature type="transmembrane region" description="Helical" evidence="1">
    <location>
        <begin position="15"/>
        <end position="36"/>
    </location>
</feature>
<keyword evidence="1" id="KW-1133">Transmembrane helix</keyword>
<keyword evidence="1" id="KW-0472">Membrane</keyword>
<proteinExistence type="predicted"/>
<evidence type="ECO:0000313" key="3">
    <source>
        <dbReference type="Proteomes" id="UP000059680"/>
    </source>
</evidence>
<dbReference type="AlphaFoldDB" id="A0A0P0VQU8"/>
<dbReference type="PaxDb" id="39947-A0A0P0VQU8"/>
<evidence type="ECO:0000313" key="2">
    <source>
        <dbReference type="EMBL" id="BAS81452.1"/>
    </source>
</evidence>
<dbReference type="EMBL" id="AP014958">
    <property type="protein sequence ID" value="BAS81452.1"/>
    <property type="molecule type" value="Genomic_DNA"/>
</dbReference>
<name>A0A0P0VQU8_ORYSJ</name>
<evidence type="ECO:0000256" key="1">
    <source>
        <dbReference type="SAM" id="Phobius"/>
    </source>
</evidence>
<reference evidence="2 3" key="3">
    <citation type="journal article" date="2013" name="Rice">
        <title>Improvement of the Oryza sativa Nipponbare reference genome using next generation sequence and optical map data.</title>
        <authorList>
            <person name="Kawahara Y."/>
            <person name="de la Bastide M."/>
            <person name="Hamilton J.P."/>
            <person name="Kanamori H."/>
            <person name="McCombie W.R."/>
            <person name="Ouyang S."/>
            <person name="Schwartz D.C."/>
            <person name="Tanaka T."/>
            <person name="Wu J."/>
            <person name="Zhou S."/>
            <person name="Childs K.L."/>
            <person name="Davidson R.M."/>
            <person name="Lin H."/>
            <person name="Quesada-Ocampo L."/>
            <person name="Vaillancourt B."/>
            <person name="Sakai H."/>
            <person name="Lee S.S."/>
            <person name="Kim J."/>
            <person name="Numa H."/>
            <person name="Itoh T."/>
            <person name="Buell C.R."/>
            <person name="Matsumoto T."/>
        </authorList>
    </citation>
    <scope>NUCLEOTIDE SEQUENCE [LARGE SCALE GENOMIC DNA]</scope>
    <source>
        <strain evidence="3">cv. Nipponbare</strain>
    </source>
</reference>
<feature type="non-terminal residue" evidence="2">
    <location>
        <position position="1"/>
    </location>
</feature>
<keyword evidence="3" id="KW-1185">Reference proteome</keyword>
<organism evidence="2 3">
    <name type="scientific">Oryza sativa subsp. japonica</name>
    <name type="common">Rice</name>
    <dbReference type="NCBI Taxonomy" id="39947"/>
    <lineage>
        <taxon>Eukaryota</taxon>
        <taxon>Viridiplantae</taxon>
        <taxon>Streptophyta</taxon>
        <taxon>Embryophyta</taxon>
        <taxon>Tracheophyta</taxon>
        <taxon>Spermatophyta</taxon>
        <taxon>Magnoliopsida</taxon>
        <taxon>Liliopsida</taxon>
        <taxon>Poales</taxon>
        <taxon>Poaceae</taxon>
        <taxon>BOP clade</taxon>
        <taxon>Oryzoideae</taxon>
        <taxon>Oryzeae</taxon>
        <taxon>Oryzinae</taxon>
        <taxon>Oryza</taxon>
        <taxon>Oryza sativa</taxon>
    </lineage>
</organism>
<accession>A0A0P0VQU8</accession>
<protein>
    <submittedName>
        <fullName evidence="2">Os02g0804800 protein</fullName>
    </submittedName>
</protein>
<dbReference type="Gramene" id="Os02t0804800-01">
    <property type="protein sequence ID" value="Os02t0804800-01"/>
    <property type="gene ID" value="Os02g0804800"/>
</dbReference>
<dbReference type="Proteomes" id="UP000059680">
    <property type="component" value="Chromosome 2"/>
</dbReference>
<gene>
    <name evidence="2" type="ordered locus">Os02g0804800</name>
    <name evidence="2" type="ORF">OSNPB_020804800</name>
</gene>
<dbReference type="InParanoid" id="A0A0P0VQU8"/>
<sequence>SCFGGNPCYVPTESVLSGVILLHEAFSVLHLGIFFLPRLRVNDPIALELLSKSGERFHYIMNKKNLVCWWPRRPNNRAIFEG</sequence>
<reference evidence="3" key="1">
    <citation type="journal article" date="2005" name="Nature">
        <title>The map-based sequence of the rice genome.</title>
        <authorList>
            <consortium name="International rice genome sequencing project (IRGSP)"/>
            <person name="Matsumoto T."/>
            <person name="Wu J."/>
            <person name="Kanamori H."/>
            <person name="Katayose Y."/>
            <person name="Fujisawa M."/>
            <person name="Namiki N."/>
            <person name="Mizuno H."/>
            <person name="Yamamoto K."/>
            <person name="Antonio B.A."/>
            <person name="Baba T."/>
            <person name="Sakata K."/>
            <person name="Nagamura Y."/>
            <person name="Aoki H."/>
            <person name="Arikawa K."/>
            <person name="Arita K."/>
            <person name="Bito T."/>
            <person name="Chiden Y."/>
            <person name="Fujitsuka N."/>
            <person name="Fukunaka R."/>
            <person name="Hamada M."/>
            <person name="Harada C."/>
            <person name="Hayashi A."/>
            <person name="Hijishita S."/>
            <person name="Honda M."/>
            <person name="Hosokawa S."/>
            <person name="Ichikawa Y."/>
            <person name="Idonuma A."/>
            <person name="Iijima M."/>
            <person name="Ikeda M."/>
            <person name="Ikeno M."/>
            <person name="Ito K."/>
            <person name="Ito S."/>
            <person name="Ito T."/>
            <person name="Ito Y."/>
            <person name="Ito Y."/>
            <person name="Iwabuchi A."/>
            <person name="Kamiya K."/>
            <person name="Karasawa W."/>
            <person name="Kurita K."/>
            <person name="Katagiri S."/>
            <person name="Kikuta A."/>
            <person name="Kobayashi H."/>
            <person name="Kobayashi N."/>
            <person name="Machita K."/>
            <person name="Maehara T."/>
            <person name="Masukawa M."/>
            <person name="Mizubayashi T."/>
            <person name="Mukai Y."/>
            <person name="Nagasaki H."/>
            <person name="Nagata Y."/>
            <person name="Naito S."/>
            <person name="Nakashima M."/>
            <person name="Nakama Y."/>
            <person name="Nakamichi Y."/>
            <person name="Nakamura M."/>
            <person name="Meguro A."/>
            <person name="Negishi M."/>
            <person name="Ohta I."/>
            <person name="Ohta T."/>
            <person name="Okamoto M."/>
            <person name="Ono N."/>
            <person name="Saji S."/>
            <person name="Sakaguchi M."/>
            <person name="Sakai K."/>
            <person name="Shibata M."/>
            <person name="Shimokawa T."/>
            <person name="Song J."/>
            <person name="Takazaki Y."/>
            <person name="Terasawa K."/>
            <person name="Tsugane M."/>
            <person name="Tsuji K."/>
            <person name="Ueda S."/>
            <person name="Waki K."/>
            <person name="Yamagata H."/>
            <person name="Yamamoto M."/>
            <person name="Yamamoto S."/>
            <person name="Yamane H."/>
            <person name="Yoshiki S."/>
            <person name="Yoshihara R."/>
            <person name="Yukawa K."/>
            <person name="Zhong H."/>
            <person name="Yano M."/>
            <person name="Yuan Q."/>
            <person name="Ouyang S."/>
            <person name="Liu J."/>
            <person name="Jones K.M."/>
            <person name="Gansberger K."/>
            <person name="Moffat K."/>
            <person name="Hill J."/>
            <person name="Bera J."/>
            <person name="Fadrosh D."/>
            <person name="Jin S."/>
            <person name="Johri S."/>
            <person name="Kim M."/>
            <person name="Overton L."/>
            <person name="Reardon M."/>
            <person name="Tsitrin T."/>
            <person name="Vuong H."/>
            <person name="Weaver B."/>
            <person name="Ciecko A."/>
            <person name="Tallon L."/>
            <person name="Jackson J."/>
            <person name="Pai G."/>
            <person name="Aken S.V."/>
            <person name="Utterback T."/>
            <person name="Reidmuller S."/>
            <person name="Feldblyum T."/>
            <person name="Hsiao J."/>
            <person name="Zismann V."/>
            <person name="Iobst S."/>
            <person name="de Vazeille A.R."/>
            <person name="Buell C.R."/>
            <person name="Ying K."/>
            <person name="Li Y."/>
            <person name="Lu T."/>
            <person name="Huang Y."/>
            <person name="Zhao Q."/>
            <person name="Feng Q."/>
            <person name="Zhang L."/>
            <person name="Zhu J."/>
            <person name="Weng Q."/>
            <person name="Mu J."/>
            <person name="Lu Y."/>
            <person name="Fan D."/>
            <person name="Liu Y."/>
            <person name="Guan J."/>
            <person name="Zhang Y."/>
            <person name="Yu S."/>
            <person name="Liu X."/>
            <person name="Zhang Y."/>
            <person name="Hong G."/>
            <person name="Han B."/>
            <person name="Choisne N."/>
            <person name="Demange N."/>
            <person name="Orjeda G."/>
            <person name="Samain S."/>
            <person name="Cattolico L."/>
            <person name="Pelletier E."/>
            <person name="Couloux A."/>
            <person name="Segurens B."/>
            <person name="Wincker P."/>
            <person name="D'Hont A."/>
            <person name="Scarpelli C."/>
            <person name="Weissenbach J."/>
            <person name="Salanoubat M."/>
            <person name="Quetier F."/>
            <person name="Yu Y."/>
            <person name="Kim H.R."/>
            <person name="Rambo T."/>
            <person name="Currie J."/>
            <person name="Collura K."/>
            <person name="Luo M."/>
            <person name="Yang T."/>
            <person name="Ammiraju J.S.S."/>
            <person name="Engler F."/>
            <person name="Soderlund C."/>
            <person name="Wing R.A."/>
            <person name="Palmer L.E."/>
            <person name="de la Bastide M."/>
            <person name="Spiegel L."/>
            <person name="Nascimento L."/>
            <person name="Zutavern T."/>
            <person name="O'Shaughnessy A."/>
            <person name="Dike S."/>
            <person name="Dedhia N."/>
            <person name="Preston R."/>
            <person name="Balija V."/>
            <person name="McCombie W.R."/>
            <person name="Chow T."/>
            <person name="Chen H."/>
            <person name="Chung M."/>
            <person name="Chen C."/>
            <person name="Shaw J."/>
            <person name="Wu H."/>
            <person name="Hsiao K."/>
            <person name="Chao Y."/>
            <person name="Chu M."/>
            <person name="Cheng C."/>
            <person name="Hour A."/>
            <person name="Lee P."/>
            <person name="Lin S."/>
            <person name="Lin Y."/>
            <person name="Liou J."/>
            <person name="Liu S."/>
            <person name="Hsing Y."/>
            <person name="Raghuvanshi S."/>
            <person name="Mohanty A."/>
            <person name="Bharti A.K."/>
            <person name="Gaur A."/>
            <person name="Gupta V."/>
            <person name="Kumar D."/>
            <person name="Ravi V."/>
            <person name="Vij S."/>
            <person name="Kapur A."/>
            <person name="Khurana P."/>
            <person name="Khurana P."/>
            <person name="Khurana J.P."/>
            <person name="Tyagi A.K."/>
            <person name="Gaikwad K."/>
            <person name="Singh A."/>
            <person name="Dalal V."/>
            <person name="Srivastava S."/>
            <person name="Dixit A."/>
            <person name="Pal A.K."/>
            <person name="Ghazi I.A."/>
            <person name="Yadav M."/>
            <person name="Pandit A."/>
            <person name="Bhargava A."/>
            <person name="Sureshbabu K."/>
            <person name="Batra K."/>
            <person name="Sharma T.R."/>
            <person name="Mohapatra T."/>
            <person name="Singh N.K."/>
            <person name="Messing J."/>
            <person name="Nelson A.B."/>
            <person name="Fuks G."/>
            <person name="Kavchok S."/>
            <person name="Keizer G."/>
            <person name="Linton E."/>
            <person name="Llaca V."/>
            <person name="Song R."/>
            <person name="Tanyolac B."/>
            <person name="Young S."/>
            <person name="Ho-Il K."/>
            <person name="Hahn J.H."/>
            <person name="Sangsakoo G."/>
            <person name="Vanavichit A."/>
            <person name="de Mattos Luiz.A.T."/>
            <person name="Zimmer P.D."/>
            <person name="Malone G."/>
            <person name="Dellagostin O."/>
            <person name="de Oliveira A.C."/>
            <person name="Bevan M."/>
            <person name="Bancroft I."/>
            <person name="Minx P."/>
            <person name="Cordum H."/>
            <person name="Wilson R."/>
            <person name="Cheng Z."/>
            <person name="Jin W."/>
            <person name="Jiang J."/>
            <person name="Leong S.A."/>
            <person name="Iwama H."/>
            <person name="Gojobori T."/>
            <person name="Itoh T."/>
            <person name="Niimura Y."/>
            <person name="Fujii Y."/>
            <person name="Habara T."/>
            <person name="Sakai H."/>
            <person name="Sato Y."/>
            <person name="Wilson G."/>
            <person name="Kumar K."/>
            <person name="McCouch S."/>
            <person name="Juretic N."/>
            <person name="Hoen D."/>
            <person name="Wright S."/>
            <person name="Bruskiewich R."/>
            <person name="Bureau T."/>
            <person name="Miyao A."/>
            <person name="Hirochika H."/>
            <person name="Nishikawa T."/>
            <person name="Kadowaki K."/>
            <person name="Sugiura M."/>
            <person name="Burr B."/>
            <person name="Sasaki T."/>
        </authorList>
    </citation>
    <scope>NUCLEOTIDE SEQUENCE [LARGE SCALE GENOMIC DNA]</scope>
    <source>
        <strain evidence="3">cv. Nipponbare</strain>
    </source>
</reference>